<dbReference type="EMBL" id="FUEG01000014">
    <property type="protein sequence ID" value="SJL11277.1"/>
    <property type="molecule type" value="Genomic_DNA"/>
</dbReference>
<evidence type="ECO:0000256" key="1">
    <source>
        <dbReference type="SAM" id="MobiDB-lite"/>
    </source>
</evidence>
<accession>A0A284RR83</accession>
<protein>
    <submittedName>
        <fullName evidence="2">Uncharacterized protein</fullName>
    </submittedName>
</protein>
<dbReference type="Proteomes" id="UP000219338">
    <property type="component" value="Unassembled WGS sequence"/>
</dbReference>
<proteinExistence type="predicted"/>
<keyword evidence="3" id="KW-1185">Reference proteome</keyword>
<organism evidence="2 3">
    <name type="scientific">Armillaria ostoyae</name>
    <name type="common">Armillaria root rot fungus</name>
    <dbReference type="NCBI Taxonomy" id="47428"/>
    <lineage>
        <taxon>Eukaryota</taxon>
        <taxon>Fungi</taxon>
        <taxon>Dikarya</taxon>
        <taxon>Basidiomycota</taxon>
        <taxon>Agaricomycotina</taxon>
        <taxon>Agaricomycetes</taxon>
        <taxon>Agaricomycetidae</taxon>
        <taxon>Agaricales</taxon>
        <taxon>Marasmiineae</taxon>
        <taxon>Physalacriaceae</taxon>
        <taxon>Armillaria</taxon>
    </lineage>
</organism>
<name>A0A284RR83_ARMOS</name>
<evidence type="ECO:0000313" key="3">
    <source>
        <dbReference type="Proteomes" id="UP000219338"/>
    </source>
</evidence>
<gene>
    <name evidence="2" type="ORF">ARMOST_14680</name>
</gene>
<sequence length="296" mass="31490">MSLCAIFGLLKSLEAHQREKRAVAIVAAIAVITTPTEPAPTKASATSGKPKASKVPSKQSCRLAKSKAIVKDSLDEEASIIAATEEDTVMGNPDASSVLLKTDSVLIPSATIHRKANTIISCFEQMNINEDIDVIVNHDPVTKKAAQREKEKVEHHAEALQAAEATIAKGKAIEAANQARKHPHTSTEHAFKDSSYTIAAGDLAINNEASQSIINAAVALVSAGDHVNPSESVLHSREADLCNDIIATTHKIEYLLKYCEFVVAHHGQVIIQLESCLPVPMEANSSAPVASSSKLN</sequence>
<feature type="region of interest" description="Disordered" evidence="1">
    <location>
        <begin position="37"/>
        <end position="59"/>
    </location>
</feature>
<evidence type="ECO:0000313" key="2">
    <source>
        <dbReference type="EMBL" id="SJL11277.1"/>
    </source>
</evidence>
<reference evidence="3" key="1">
    <citation type="journal article" date="2017" name="Nat. Ecol. Evol.">
        <title>Genome expansion and lineage-specific genetic innovations in the forest pathogenic fungi Armillaria.</title>
        <authorList>
            <person name="Sipos G."/>
            <person name="Prasanna A.N."/>
            <person name="Walter M.C."/>
            <person name="O'Connor E."/>
            <person name="Balint B."/>
            <person name="Krizsan K."/>
            <person name="Kiss B."/>
            <person name="Hess J."/>
            <person name="Varga T."/>
            <person name="Slot J."/>
            <person name="Riley R."/>
            <person name="Boka B."/>
            <person name="Rigling D."/>
            <person name="Barry K."/>
            <person name="Lee J."/>
            <person name="Mihaltcheva S."/>
            <person name="LaButti K."/>
            <person name="Lipzen A."/>
            <person name="Waldron R."/>
            <person name="Moloney N.M."/>
            <person name="Sperisen C."/>
            <person name="Kredics L."/>
            <person name="Vagvoelgyi C."/>
            <person name="Patrignani A."/>
            <person name="Fitzpatrick D."/>
            <person name="Nagy I."/>
            <person name="Doyle S."/>
            <person name="Anderson J.B."/>
            <person name="Grigoriev I.V."/>
            <person name="Gueldener U."/>
            <person name="Muensterkoetter M."/>
            <person name="Nagy L.G."/>
        </authorList>
    </citation>
    <scope>NUCLEOTIDE SEQUENCE [LARGE SCALE GENOMIC DNA]</scope>
    <source>
        <strain evidence="3">C18/9</strain>
    </source>
</reference>
<dbReference type="AlphaFoldDB" id="A0A284RR83"/>